<gene>
    <name evidence="5" type="ORF">GHI93_08565</name>
</gene>
<reference evidence="5 6" key="1">
    <citation type="submission" date="2019-10" db="EMBL/GenBank/DDBJ databases">
        <authorList>
            <person name="Dong K."/>
        </authorList>
    </citation>
    <scope>NUCLEOTIDE SEQUENCE [LARGE SCALE GENOMIC DNA]</scope>
    <source>
        <strain evidence="5 6">DSM 28960</strain>
    </source>
</reference>
<sequence length="205" mass="24405">MMKIKNESLESSKIWLGLARFNVIETQRLLLRPFVSTDSIFCYDFMKKWENMRYVMLPCENMEACEWFIVDEMMKNPLGNWAIELKSEKKVIGFIHFSQLILTQKKAKIGYVIHQAYGHQGFMTEALQTIVAFSFEQFHLKSLELEIESENYFSQKLAEKFNFKRVKMSKLNHLGAIRQFYSYQLTKEDFFKYEKGESCPSTKKY</sequence>
<dbReference type="InterPro" id="IPR000182">
    <property type="entry name" value="GNAT_dom"/>
</dbReference>
<keyword evidence="1 5" id="KW-0808">Transferase</keyword>
<dbReference type="InterPro" id="IPR051531">
    <property type="entry name" value="N-acetyltransferase"/>
</dbReference>
<dbReference type="InterPro" id="IPR016181">
    <property type="entry name" value="Acyl_CoA_acyltransferase"/>
</dbReference>
<dbReference type="OrthoDB" id="9798081at2"/>
<evidence type="ECO:0000256" key="2">
    <source>
        <dbReference type="ARBA" id="ARBA00023315"/>
    </source>
</evidence>
<dbReference type="GO" id="GO:0008999">
    <property type="term" value="F:protein-N-terminal-alanine acetyltransferase activity"/>
    <property type="evidence" value="ECO:0007669"/>
    <property type="project" value="TreeGrafter"/>
</dbReference>
<evidence type="ECO:0000259" key="4">
    <source>
        <dbReference type="PROSITE" id="PS51186"/>
    </source>
</evidence>
<dbReference type="PROSITE" id="PS51186">
    <property type="entry name" value="GNAT"/>
    <property type="match status" value="1"/>
</dbReference>
<organism evidence="5 6">
    <name type="scientific">Lactococcus hircilactis</name>
    <dbReference type="NCBI Taxonomy" id="1494462"/>
    <lineage>
        <taxon>Bacteria</taxon>
        <taxon>Bacillati</taxon>
        <taxon>Bacillota</taxon>
        <taxon>Bacilli</taxon>
        <taxon>Lactobacillales</taxon>
        <taxon>Streptococcaceae</taxon>
        <taxon>Lactococcus</taxon>
    </lineage>
</organism>
<evidence type="ECO:0000256" key="3">
    <source>
        <dbReference type="ARBA" id="ARBA00038502"/>
    </source>
</evidence>
<dbReference type="Pfam" id="PF13302">
    <property type="entry name" value="Acetyltransf_3"/>
    <property type="match status" value="1"/>
</dbReference>
<proteinExistence type="inferred from homology"/>
<dbReference type="AlphaFoldDB" id="A0A7X1Z917"/>
<keyword evidence="6" id="KW-1185">Reference proteome</keyword>
<evidence type="ECO:0000313" key="6">
    <source>
        <dbReference type="Proteomes" id="UP000439550"/>
    </source>
</evidence>
<accession>A0A7X1Z917</accession>
<dbReference type="PANTHER" id="PTHR43792:SF8">
    <property type="entry name" value="[RIBOSOMAL PROTEIN US5]-ALANINE N-ACETYLTRANSFERASE"/>
    <property type="match status" value="1"/>
</dbReference>
<protein>
    <submittedName>
        <fullName evidence="5">GNAT family N-acetyltransferase</fullName>
    </submittedName>
</protein>
<comment type="similarity">
    <text evidence="3">Belongs to the acetyltransferase family. RimJ subfamily.</text>
</comment>
<evidence type="ECO:0000256" key="1">
    <source>
        <dbReference type="ARBA" id="ARBA00022679"/>
    </source>
</evidence>
<comment type="caution">
    <text evidence="5">The sequence shown here is derived from an EMBL/GenBank/DDBJ whole genome shotgun (WGS) entry which is preliminary data.</text>
</comment>
<feature type="domain" description="N-acetyltransferase" evidence="4">
    <location>
        <begin position="29"/>
        <end position="188"/>
    </location>
</feature>
<dbReference type="Gene3D" id="3.40.630.30">
    <property type="match status" value="1"/>
</dbReference>
<dbReference type="PANTHER" id="PTHR43792">
    <property type="entry name" value="GNAT FAMILY, PUTATIVE (AFU_ORTHOLOGUE AFUA_3G00765)-RELATED-RELATED"/>
    <property type="match status" value="1"/>
</dbReference>
<dbReference type="RefSeq" id="WP_153496645.1">
    <property type="nucleotide sequence ID" value="NZ_CAXYUY010000012.1"/>
</dbReference>
<dbReference type="Proteomes" id="UP000439550">
    <property type="component" value="Unassembled WGS sequence"/>
</dbReference>
<keyword evidence="2" id="KW-0012">Acyltransferase</keyword>
<dbReference type="SUPFAM" id="SSF55729">
    <property type="entry name" value="Acyl-CoA N-acyltransferases (Nat)"/>
    <property type="match status" value="1"/>
</dbReference>
<dbReference type="GO" id="GO:0005737">
    <property type="term" value="C:cytoplasm"/>
    <property type="evidence" value="ECO:0007669"/>
    <property type="project" value="TreeGrafter"/>
</dbReference>
<dbReference type="EMBL" id="WITJ01000011">
    <property type="protein sequence ID" value="MQW39978.1"/>
    <property type="molecule type" value="Genomic_DNA"/>
</dbReference>
<evidence type="ECO:0000313" key="5">
    <source>
        <dbReference type="EMBL" id="MQW39978.1"/>
    </source>
</evidence>
<name>A0A7X1Z917_9LACT</name>